<organism evidence="10 11">
    <name type="scientific">Natrinema hispanicum</name>
    <dbReference type="NCBI Taxonomy" id="392421"/>
    <lineage>
        <taxon>Archaea</taxon>
        <taxon>Methanobacteriati</taxon>
        <taxon>Methanobacteriota</taxon>
        <taxon>Stenosarchaea group</taxon>
        <taxon>Halobacteria</taxon>
        <taxon>Halobacteriales</taxon>
        <taxon>Natrialbaceae</taxon>
        <taxon>Natrinema</taxon>
    </lineage>
</organism>
<sequence length="373" mass="40421">MSNVERTTDDTWSRIATTIEFFGPQWFGSTMGTGVLGIALALVATRADLAPVATLAVAFVGLTVVATVTYLIPWCLRLVLYPDRVWADLTHPIRSQFFPTMPITLIVLGVGLAQTMGDVLPAATLRPLLTVLFAAGSVGIFGFGFLLVTLMFTNDRIGPDDGVFAWYIPPVSHLVIPLLGFLLASEYYAGTLTGQTIFTVSVVALGVGTFLFLFFGSIVLYRYAYETLPHEKLAPTFAIGLAPTSVLVIDLARLTHALQAGVGFDIAVAPLVPLLKLLALLLWGFSAWWFVLTGALVAYYVTRRTHPFFFTWWAYTFPIGAFAVSADVLATFLGVAVFGHILIGVTALLLLIWTITAGQTFRLVARGRAFTGE</sequence>
<feature type="transmembrane region" description="Helical" evidence="8">
    <location>
        <begin position="196"/>
        <end position="221"/>
    </location>
</feature>
<evidence type="ECO:0000256" key="8">
    <source>
        <dbReference type="SAM" id="Phobius"/>
    </source>
</evidence>
<dbReference type="InterPro" id="IPR004695">
    <property type="entry name" value="SLAC1/Mae1/Ssu1/TehA"/>
</dbReference>
<reference evidence="10" key="1">
    <citation type="submission" date="2016-10" db="EMBL/GenBank/DDBJ databases">
        <authorList>
            <person name="de Groot N.N."/>
        </authorList>
    </citation>
    <scope>NUCLEOTIDE SEQUENCE [LARGE SCALE GENOMIC DNA]</scope>
    <source>
        <strain evidence="10">CDM_6</strain>
    </source>
</reference>
<dbReference type="InterPro" id="IPR051629">
    <property type="entry name" value="Sulfite_efflux_TDT"/>
</dbReference>
<name>A0A1I0EMV8_9EURY</name>
<evidence type="ECO:0000256" key="7">
    <source>
        <dbReference type="ARBA" id="ARBA00023136"/>
    </source>
</evidence>
<dbReference type="PANTHER" id="PTHR31686">
    <property type="match status" value="1"/>
</dbReference>
<dbReference type="Proteomes" id="UP000324021">
    <property type="component" value="Unassembled WGS sequence"/>
</dbReference>
<comment type="similarity">
    <text evidence="2">Belongs to the tellurite-resistance/dicarboxylate transporter (TDT) family.</text>
</comment>
<evidence type="ECO:0000313" key="10">
    <source>
        <dbReference type="EMBL" id="SET46540.1"/>
    </source>
</evidence>
<feature type="transmembrane region" description="Helical" evidence="8">
    <location>
        <begin position="274"/>
        <end position="301"/>
    </location>
</feature>
<feature type="transmembrane region" description="Helical" evidence="8">
    <location>
        <begin position="49"/>
        <end position="76"/>
    </location>
</feature>
<dbReference type="RefSeq" id="WP_092932180.1">
    <property type="nucleotide sequence ID" value="NZ_FMZP01000009.1"/>
</dbReference>
<dbReference type="AlphaFoldDB" id="A0A1I0EMV8"/>
<feature type="transmembrane region" description="Helical" evidence="8">
    <location>
        <begin position="308"/>
        <end position="326"/>
    </location>
</feature>
<dbReference type="Pfam" id="PF03595">
    <property type="entry name" value="SLAC1"/>
    <property type="match status" value="1"/>
</dbReference>
<evidence type="ECO:0000313" key="11">
    <source>
        <dbReference type="Proteomes" id="UP000199320"/>
    </source>
</evidence>
<dbReference type="PANTHER" id="PTHR31686:SF1">
    <property type="entry name" value="SULFITE EFFLUX PUMP SSU1"/>
    <property type="match status" value="1"/>
</dbReference>
<evidence type="ECO:0000256" key="6">
    <source>
        <dbReference type="ARBA" id="ARBA00022989"/>
    </source>
</evidence>
<feature type="transmembrane region" description="Helical" evidence="8">
    <location>
        <begin position="97"/>
        <end position="116"/>
    </location>
</feature>
<keyword evidence="5 8" id="KW-0812">Transmembrane</keyword>
<accession>A0A1I0EMV8</accession>
<dbReference type="InterPro" id="IPR038665">
    <property type="entry name" value="Voltage-dep_anion_channel_sf"/>
</dbReference>
<proteinExistence type="inferred from homology"/>
<dbReference type="GO" id="GO:0005886">
    <property type="term" value="C:plasma membrane"/>
    <property type="evidence" value="ECO:0007669"/>
    <property type="project" value="UniProtKB-SubCell"/>
</dbReference>
<reference evidence="11 12" key="2">
    <citation type="submission" date="2016-10" db="EMBL/GenBank/DDBJ databases">
        <authorList>
            <person name="Varghese N."/>
            <person name="Submissions S."/>
        </authorList>
    </citation>
    <scope>NUCLEOTIDE SEQUENCE [LARGE SCALE GENOMIC DNA]</scope>
    <source>
        <strain evidence="9 12">CDM_1</strain>
        <strain evidence="11">CDM_6</strain>
    </source>
</reference>
<dbReference type="Gene3D" id="1.50.10.150">
    <property type="entry name" value="Voltage-dependent anion channel"/>
    <property type="match status" value="1"/>
</dbReference>
<keyword evidence="7 8" id="KW-0472">Membrane</keyword>
<dbReference type="CDD" id="cd09321">
    <property type="entry name" value="TDT_like_3"/>
    <property type="match status" value="1"/>
</dbReference>
<feature type="transmembrane region" description="Helical" evidence="8">
    <location>
        <begin position="332"/>
        <end position="353"/>
    </location>
</feature>
<gene>
    <name evidence="10" type="ORF">SAMN04488694_10739</name>
    <name evidence="9" type="ORF">SAMN05192552_100938</name>
</gene>
<feature type="transmembrane region" description="Helical" evidence="8">
    <location>
        <begin position="21"/>
        <end position="43"/>
    </location>
</feature>
<dbReference type="STRING" id="392421.SAMN04488694_10739"/>
<feature type="transmembrane region" description="Helical" evidence="8">
    <location>
        <begin position="164"/>
        <end position="184"/>
    </location>
</feature>
<evidence type="ECO:0000256" key="5">
    <source>
        <dbReference type="ARBA" id="ARBA00022692"/>
    </source>
</evidence>
<protein>
    <submittedName>
        <fullName evidence="10">C4-dicarboxylate transporter/malic acid transport protein</fullName>
    </submittedName>
</protein>
<evidence type="ECO:0000313" key="9">
    <source>
        <dbReference type="EMBL" id="SDC91576.1"/>
    </source>
</evidence>
<dbReference type="Proteomes" id="UP000199320">
    <property type="component" value="Unassembled WGS sequence"/>
</dbReference>
<keyword evidence="6 8" id="KW-1133">Transmembrane helix</keyword>
<feature type="transmembrane region" description="Helical" evidence="8">
    <location>
        <begin position="128"/>
        <end position="152"/>
    </location>
</feature>
<evidence type="ECO:0000256" key="3">
    <source>
        <dbReference type="ARBA" id="ARBA00022448"/>
    </source>
</evidence>
<evidence type="ECO:0000256" key="2">
    <source>
        <dbReference type="ARBA" id="ARBA00008566"/>
    </source>
</evidence>
<feature type="transmembrane region" description="Helical" evidence="8">
    <location>
        <begin position="233"/>
        <end position="254"/>
    </location>
</feature>
<keyword evidence="3" id="KW-0813">Transport</keyword>
<dbReference type="GO" id="GO:0000319">
    <property type="term" value="F:sulfite transmembrane transporter activity"/>
    <property type="evidence" value="ECO:0007669"/>
    <property type="project" value="TreeGrafter"/>
</dbReference>
<keyword evidence="11" id="KW-1185">Reference proteome</keyword>
<evidence type="ECO:0000313" key="12">
    <source>
        <dbReference type="Proteomes" id="UP000324021"/>
    </source>
</evidence>
<keyword evidence="4" id="KW-1003">Cell membrane</keyword>
<dbReference type="OrthoDB" id="184482at2157"/>
<comment type="subcellular location">
    <subcellularLocation>
        <location evidence="1">Cell membrane</location>
        <topology evidence="1">Multi-pass membrane protein</topology>
    </subcellularLocation>
</comment>
<dbReference type="EMBL" id="FOIC01000007">
    <property type="protein sequence ID" value="SET46540.1"/>
    <property type="molecule type" value="Genomic_DNA"/>
</dbReference>
<dbReference type="EMBL" id="FMZP01000009">
    <property type="protein sequence ID" value="SDC91576.1"/>
    <property type="molecule type" value="Genomic_DNA"/>
</dbReference>
<evidence type="ECO:0000256" key="4">
    <source>
        <dbReference type="ARBA" id="ARBA00022475"/>
    </source>
</evidence>
<evidence type="ECO:0000256" key="1">
    <source>
        <dbReference type="ARBA" id="ARBA00004651"/>
    </source>
</evidence>